<dbReference type="InterPro" id="IPR041492">
    <property type="entry name" value="HAD_2"/>
</dbReference>
<accession>A0A4R7YRU8</accession>
<evidence type="ECO:0000313" key="1">
    <source>
        <dbReference type="EMBL" id="TDW00467.1"/>
    </source>
</evidence>
<reference evidence="1 2" key="1">
    <citation type="submission" date="2019-03" db="EMBL/GenBank/DDBJ databases">
        <title>Subsurface microbial communities from deep shales in Ohio and West Virginia, USA.</title>
        <authorList>
            <person name="Wrighton K."/>
        </authorList>
    </citation>
    <scope>NUCLEOTIDE SEQUENCE [LARGE SCALE GENOMIC DNA]</scope>
    <source>
        <strain evidence="1 2">MSL9.2</strain>
    </source>
</reference>
<organism evidence="1 2">
    <name type="scientific">Halanaerobium saccharolyticum</name>
    <dbReference type="NCBI Taxonomy" id="43595"/>
    <lineage>
        <taxon>Bacteria</taxon>
        <taxon>Bacillati</taxon>
        <taxon>Bacillota</taxon>
        <taxon>Clostridia</taxon>
        <taxon>Halanaerobiales</taxon>
        <taxon>Halanaerobiaceae</taxon>
        <taxon>Halanaerobium</taxon>
    </lineage>
</organism>
<dbReference type="SUPFAM" id="SSF56784">
    <property type="entry name" value="HAD-like"/>
    <property type="match status" value="1"/>
</dbReference>
<proteinExistence type="predicted"/>
<sequence>MKTVIFKFEGVLFQKQKNGDFALRCGTRFLLKELKIRQIQSLLIQETRSLDVGFYLTKFNLNNYFKSKNIVWVKNHVSDKIISNFYQNIMELTKLEPENCLVFEDNISGIRAARKAKIGNIVALVSASDKYKYLNLTEVDDVINNFHQFNRLLLRT</sequence>
<name>A0A4R7YRU8_9FIRM</name>
<dbReference type="Gene3D" id="3.40.50.1000">
    <property type="entry name" value="HAD superfamily/HAD-like"/>
    <property type="match status" value="1"/>
</dbReference>
<evidence type="ECO:0000313" key="2">
    <source>
        <dbReference type="Proteomes" id="UP000294697"/>
    </source>
</evidence>
<dbReference type="EMBL" id="SODA01000028">
    <property type="protein sequence ID" value="TDW00467.1"/>
    <property type="molecule type" value="Genomic_DNA"/>
</dbReference>
<dbReference type="InterPro" id="IPR036412">
    <property type="entry name" value="HAD-like_sf"/>
</dbReference>
<dbReference type="InterPro" id="IPR023214">
    <property type="entry name" value="HAD_sf"/>
</dbReference>
<keyword evidence="1" id="KW-0378">Hydrolase</keyword>
<protein>
    <submittedName>
        <fullName evidence="1">HAD superfamily hydrolase (TIGR01509 family)</fullName>
    </submittedName>
</protein>
<dbReference type="RefSeq" id="WP_111571563.1">
    <property type="nucleotide sequence ID" value="NZ_QLME01000005.1"/>
</dbReference>
<gene>
    <name evidence="1" type="ORF">C8C77_12826</name>
</gene>
<dbReference type="Proteomes" id="UP000294697">
    <property type="component" value="Unassembled WGS sequence"/>
</dbReference>
<dbReference type="AlphaFoldDB" id="A0A4R7YRU8"/>
<dbReference type="OrthoDB" id="9797743at2"/>
<dbReference type="GO" id="GO:0016787">
    <property type="term" value="F:hydrolase activity"/>
    <property type="evidence" value="ECO:0007669"/>
    <property type="project" value="UniProtKB-KW"/>
</dbReference>
<comment type="caution">
    <text evidence="1">The sequence shown here is derived from an EMBL/GenBank/DDBJ whole genome shotgun (WGS) entry which is preliminary data.</text>
</comment>
<dbReference type="Pfam" id="PF13419">
    <property type="entry name" value="HAD_2"/>
    <property type="match status" value="1"/>
</dbReference>